<feature type="transmembrane region" description="Helical" evidence="1">
    <location>
        <begin position="20"/>
        <end position="38"/>
    </location>
</feature>
<accession>A0A8J2TT11</accession>
<keyword evidence="1" id="KW-0472">Membrane</keyword>
<keyword evidence="1" id="KW-0812">Transmembrane</keyword>
<evidence type="ECO:0000313" key="3">
    <source>
        <dbReference type="Proteomes" id="UP000598120"/>
    </source>
</evidence>
<keyword evidence="3" id="KW-1185">Reference proteome</keyword>
<dbReference type="AlphaFoldDB" id="A0A8J2TT11"/>
<organism evidence="2 3">
    <name type="scientific">Aquaticitalea lipolytica</name>
    <dbReference type="NCBI Taxonomy" id="1247562"/>
    <lineage>
        <taxon>Bacteria</taxon>
        <taxon>Pseudomonadati</taxon>
        <taxon>Bacteroidota</taxon>
        <taxon>Flavobacteriia</taxon>
        <taxon>Flavobacteriales</taxon>
        <taxon>Flavobacteriaceae</taxon>
        <taxon>Aquaticitalea</taxon>
    </lineage>
</organism>
<dbReference type="EMBL" id="BMIC01000002">
    <property type="protein sequence ID" value="GFZ86369.1"/>
    <property type="molecule type" value="Genomic_DNA"/>
</dbReference>
<dbReference type="InterPro" id="IPR053154">
    <property type="entry name" value="c-di-AMP_regulator"/>
</dbReference>
<evidence type="ECO:0000256" key="1">
    <source>
        <dbReference type="SAM" id="Phobius"/>
    </source>
</evidence>
<evidence type="ECO:0008006" key="4">
    <source>
        <dbReference type="Google" id="ProtNLM"/>
    </source>
</evidence>
<sequence>MLNKLKGKIVKSIRSRKLNVFGLFFLLAFLFLIITKLSKVYTETLALNIEYVNLPEEHSLISNNDTINVVVKAYGFNLLRYYLFDHSLKIDFKRDVSLQSDFYLWDAKVNKGSLEKEFKNSLEIVSVKPSALTFPFQSMAVKKVPIKPNINLSFAVGYDVVGSIKYEPDSVRIIGPSQLISNIEFVKTKNIKLNEVNNDIDKEIELDFKAKTKNVHITNTTVNMIAKVGKFTEGTLEIPISVINLPVNTNINFFPKTVTVTYYVNLNDYNSVKALDFKVECDYSEIGNTNSPFLFPKLIKMPEVVKNARIKQNKVEYILIQ</sequence>
<name>A0A8J2TT11_9FLAO</name>
<proteinExistence type="predicted"/>
<gene>
    <name evidence="2" type="ORF">GCM10011531_17130</name>
</gene>
<dbReference type="PANTHER" id="PTHR37804:SF1">
    <property type="entry name" value="CDAA REGULATORY PROTEIN CDAR"/>
    <property type="match status" value="1"/>
</dbReference>
<evidence type="ECO:0000313" key="2">
    <source>
        <dbReference type="EMBL" id="GFZ86369.1"/>
    </source>
</evidence>
<dbReference type="RefSeq" id="WP_188605944.1">
    <property type="nucleotide sequence ID" value="NZ_BMIC01000002.1"/>
</dbReference>
<keyword evidence="1" id="KW-1133">Transmembrane helix</keyword>
<dbReference type="Gene3D" id="2.170.120.40">
    <property type="entry name" value="YbbR-like domain"/>
    <property type="match status" value="1"/>
</dbReference>
<dbReference type="Gene3D" id="2.170.120.30">
    <property type="match status" value="1"/>
</dbReference>
<protein>
    <recommendedName>
        <fullName evidence="4">YbbR-like protein</fullName>
    </recommendedName>
</protein>
<dbReference type="Proteomes" id="UP000598120">
    <property type="component" value="Unassembled WGS sequence"/>
</dbReference>
<comment type="caution">
    <text evidence="2">The sequence shown here is derived from an EMBL/GenBank/DDBJ whole genome shotgun (WGS) entry which is preliminary data.</text>
</comment>
<dbReference type="PANTHER" id="PTHR37804">
    <property type="entry name" value="CDAA REGULATORY PROTEIN CDAR"/>
    <property type="match status" value="1"/>
</dbReference>
<reference evidence="2 3" key="1">
    <citation type="journal article" date="2014" name="Int. J. Syst. Evol. Microbiol.">
        <title>Complete genome sequence of Corynebacterium casei LMG S-19264T (=DSM 44701T), isolated from a smear-ripened cheese.</title>
        <authorList>
            <consortium name="US DOE Joint Genome Institute (JGI-PGF)"/>
            <person name="Walter F."/>
            <person name="Albersmeier A."/>
            <person name="Kalinowski J."/>
            <person name="Ruckert C."/>
        </authorList>
    </citation>
    <scope>NUCLEOTIDE SEQUENCE [LARGE SCALE GENOMIC DNA]</scope>
    <source>
        <strain evidence="2 3">CGMCC 1.15295</strain>
    </source>
</reference>
<dbReference type="Pfam" id="PF07949">
    <property type="entry name" value="YbbR"/>
    <property type="match status" value="1"/>
</dbReference>
<dbReference type="InterPro" id="IPR012505">
    <property type="entry name" value="YbbR"/>
</dbReference>